<keyword evidence="11" id="KW-1185">Reference proteome</keyword>
<evidence type="ECO:0000256" key="2">
    <source>
        <dbReference type="ARBA" id="ARBA00009347"/>
    </source>
</evidence>
<dbReference type="InterPro" id="IPR009075">
    <property type="entry name" value="AcylCo_DH/oxidase_C"/>
</dbReference>
<sequence length="392" mass="43273">MSTATDDAAFREEVRTWLAENLTGKWAHLKGVGGTGSGEDAYDERLAWNRHLAEHGWTCLGWPVEHGGRGLSLAQQAIFYEEYARADAPETVNHLGEKLLGPTLIEFGTDEQKARFLPKILSVEEQWCQGYSEPGAGSDLAAVSTKGVLDTGAGSGAEWVVDGQKVWTSWAQESDWIFVIARTEPGSSRHHGLSFLLMPLDQEGIEIRPIEQITGGREFNEVWFTGARTDESMILGEPGDGWKVAMALLGFERGVSVLGQQVGFERELNDLIELARSNGSLDDPVVRDRLAQHSAEFEVMRVNAIRSLTEATPGADNVAKLVWANWHRRLGELAMEVCGSGALVTNGEMYDLTRWQNLYLFSRADTLYGGSDEVQRNIISERVLGLPREARG</sequence>
<feature type="domain" description="Acyl-CoA oxidase/dehydrogenase middle" evidence="8">
    <location>
        <begin position="128"/>
        <end position="218"/>
    </location>
</feature>
<evidence type="ECO:0000256" key="6">
    <source>
        <dbReference type="RuleBase" id="RU362125"/>
    </source>
</evidence>
<dbReference type="InterPro" id="IPR036250">
    <property type="entry name" value="AcylCo_DH-like_C"/>
</dbReference>
<evidence type="ECO:0000256" key="3">
    <source>
        <dbReference type="ARBA" id="ARBA00022630"/>
    </source>
</evidence>
<dbReference type="InterPro" id="IPR037069">
    <property type="entry name" value="AcylCoA_DH/ox_N_sf"/>
</dbReference>
<evidence type="ECO:0000256" key="1">
    <source>
        <dbReference type="ARBA" id="ARBA00001974"/>
    </source>
</evidence>
<evidence type="ECO:0000259" key="8">
    <source>
        <dbReference type="Pfam" id="PF02770"/>
    </source>
</evidence>
<dbReference type="InterPro" id="IPR013786">
    <property type="entry name" value="AcylCoA_DH/ox_N"/>
</dbReference>
<dbReference type="SUPFAM" id="SSF47203">
    <property type="entry name" value="Acyl-CoA dehydrogenase C-terminal domain-like"/>
    <property type="match status" value="1"/>
</dbReference>
<dbReference type="SUPFAM" id="SSF56645">
    <property type="entry name" value="Acyl-CoA dehydrogenase NM domain-like"/>
    <property type="match status" value="1"/>
</dbReference>
<dbReference type="EMBL" id="JAVDWH010000001">
    <property type="protein sequence ID" value="MDR7085368.1"/>
    <property type="molecule type" value="Genomic_DNA"/>
</dbReference>
<evidence type="ECO:0000259" key="9">
    <source>
        <dbReference type="Pfam" id="PF02771"/>
    </source>
</evidence>
<evidence type="ECO:0000256" key="4">
    <source>
        <dbReference type="ARBA" id="ARBA00022827"/>
    </source>
</evidence>
<dbReference type="Pfam" id="PF02771">
    <property type="entry name" value="Acyl-CoA_dh_N"/>
    <property type="match status" value="1"/>
</dbReference>
<accession>A0ABU1UJK7</accession>
<gene>
    <name evidence="10" type="ORF">J2X11_000207</name>
</gene>
<dbReference type="Proteomes" id="UP001257739">
    <property type="component" value="Unassembled WGS sequence"/>
</dbReference>
<dbReference type="InterPro" id="IPR046373">
    <property type="entry name" value="Acyl-CoA_Oxase/DH_mid-dom_sf"/>
</dbReference>
<dbReference type="PANTHER" id="PTHR43292:SF3">
    <property type="entry name" value="ACYL-COA DEHYDROGENASE FADE29"/>
    <property type="match status" value="1"/>
</dbReference>
<dbReference type="Gene3D" id="2.40.110.10">
    <property type="entry name" value="Butyryl-CoA Dehydrogenase, subunit A, domain 2"/>
    <property type="match status" value="1"/>
</dbReference>
<keyword evidence="5 6" id="KW-0560">Oxidoreductase</keyword>
<dbReference type="InterPro" id="IPR009100">
    <property type="entry name" value="AcylCoA_DH/oxidase_NM_dom_sf"/>
</dbReference>
<evidence type="ECO:0000313" key="11">
    <source>
        <dbReference type="Proteomes" id="UP001257739"/>
    </source>
</evidence>
<reference evidence="10 11" key="1">
    <citation type="submission" date="2023-07" db="EMBL/GenBank/DDBJ databases">
        <title>Sorghum-associated microbial communities from plants grown in Nebraska, USA.</title>
        <authorList>
            <person name="Schachtman D."/>
        </authorList>
    </citation>
    <scope>NUCLEOTIDE SEQUENCE [LARGE SCALE GENOMIC DNA]</scope>
    <source>
        <strain evidence="10 11">BE248</strain>
    </source>
</reference>
<comment type="similarity">
    <text evidence="2 6">Belongs to the acyl-CoA dehydrogenase family.</text>
</comment>
<dbReference type="Pfam" id="PF00441">
    <property type="entry name" value="Acyl-CoA_dh_1"/>
    <property type="match status" value="1"/>
</dbReference>
<dbReference type="Pfam" id="PF02770">
    <property type="entry name" value="Acyl-CoA_dh_M"/>
    <property type="match status" value="1"/>
</dbReference>
<evidence type="ECO:0000256" key="5">
    <source>
        <dbReference type="ARBA" id="ARBA00023002"/>
    </source>
</evidence>
<dbReference type="InterPro" id="IPR052161">
    <property type="entry name" value="Mycobact_Acyl-CoA_DH"/>
</dbReference>
<keyword evidence="4 6" id="KW-0274">FAD</keyword>
<feature type="domain" description="Acyl-CoA dehydrogenase/oxidase N-terminal" evidence="9">
    <location>
        <begin position="7"/>
        <end position="124"/>
    </location>
</feature>
<protein>
    <submittedName>
        <fullName evidence="10">Alkylation response protein AidB-like acyl-CoA dehydrogenase</fullName>
    </submittedName>
</protein>
<comment type="cofactor">
    <cofactor evidence="1 6">
        <name>FAD</name>
        <dbReference type="ChEBI" id="CHEBI:57692"/>
    </cofactor>
</comment>
<dbReference type="Gene3D" id="1.10.540.10">
    <property type="entry name" value="Acyl-CoA dehydrogenase/oxidase, N-terminal domain"/>
    <property type="match status" value="1"/>
</dbReference>
<organism evidence="10 11">
    <name type="scientific">Aeromicrobium panaciterrae</name>
    <dbReference type="NCBI Taxonomy" id="363861"/>
    <lineage>
        <taxon>Bacteria</taxon>
        <taxon>Bacillati</taxon>
        <taxon>Actinomycetota</taxon>
        <taxon>Actinomycetes</taxon>
        <taxon>Propionibacteriales</taxon>
        <taxon>Nocardioidaceae</taxon>
        <taxon>Aeromicrobium</taxon>
    </lineage>
</organism>
<proteinExistence type="inferred from homology"/>
<dbReference type="InterPro" id="IPR006091">
    <property type="entry name" value="Acyl-CoA_Oxase/DH_mid-dom"/>
</dbReference>
<comment type="caution">
    <text evidence="10">The sequence shown here is derived from an EMBL/GenBank/DDBJ whole genome shotgun (WGS) entry which is preliminary data.</text>
</comment>
<dbReference type="PANTHER" id="PTHR43292">
    <property type="entry name" value="ACYL-COA DEHYDROGENASE"/>
    <property type="match status" value="1"/>
</dbReference>
<name>A0ABU1UJK7_9ACTN</name>
<evidence type="ECO:0000259" key="7">
    <source>
        <dbReference type="Pfam" id="PF00441"/>
    </source>
</evidence>
<feature type="domain" description="Acyl-CoA dehydrogenase/oxidase C-terminal" evidence="7">
    <location>
        <begin position="239"/>
        <end position="384"/>
    </location>
</feature>
<dbReference type="RefSeq" id="WP_309965540.1">
    <property type="nucleotide sequence ID" value="NZ_JAVDWH010000001.1"/>
</dbReference>
<evidence type="ECO:0000313" key="10">
    <source>
        <dbReference type="EMBL" id="MDR7085368.1"/>
    </source>
</evidence>
<keyword evidence="3 6" id="KW-0285">Flavoprotein</keyword>
<dbReference type="Gene3D" id="1.20.140.10">
    <property type="entry name" value="Butyryl-CoA Dehydrogenase, subunit A, domain 3"/>
    <property type="match status" value="1"/>
</dbReference>